<gene>
    <name evidence="7" type="ORF">GOQ20_02650</name>
</gene>
<dbReference type="GO" id="GO:0120159">
    <property type="term" value="F:rRNA pseudouridine synthase activity"/>
    <property type="evidence" value="ECO:0007669"/>
    <property type="project" value="UniProtKB-ARBA"/>
</dbReference>
<dbReference type="InterPro" id="IPR042092">
    <property type="entry name" value="PsdUridine_s_RsuA/RluB/E/F_cat"/>
</dbReference>
<keyword evidence="3 5" id="KW-0413">Isomerase</keyword>
<dbReference type="PANTHER" id="PTHR47683:SF4">
    <property type="entry name" value="PSEUDOURIDINE SYNTHASE"/>
    <property type="match status" value="1"/>
</dbReference>
<evidence type="ECO:0000256" key="2">
    <source>
        <dbReference type="ARBA" id="ARBA00022884"/>
    </source>
</evidence>
<evidence type="ECO:0000259" key="6">
    <source>
        <dbReference type="SMART" id="SM00363"/>
    </source>
</evidence>
<evidence type="ECO:0000256" key="1">
    <source>
        <dbReference type="ARBA" id="ARBA00008348"/>
    </source>
</evidence>
<evidence type="ECO:0000313" key="7">
    <source>
        <dbReference type="EMBL" id="QIW62315.1"/>
    </source>
</evidence>
<dbReference type="RefSeq" id="WP_167845287.1">
    <property type="nucleotide sequence ID" value="NZ_CP047225.1"/>
</dbReference>
<dbReference type="EC" id="5.4.99.-" evidence="5"/>
<evidence type="ECO:0000256" key="4">
    <source>
        <dbReference type="PROSITE-ProRule" id="PRU00182"/>
    </source>
</evidence>
<comment type="similarity">
    <text evidence="1 5">Belongs to the pseudouridine synthase RsuA family.</text>
</comment>
<dbReference type="NCBIfam" id="TIGR00093">
    <property type="entry name" value="pseudouridine synthase"/>
    <property type="match status" value="1"/>
</dbReference>
<dbReference type="PROSITE" id="PS50889">
    <property type="entry name" value="S4"/>
    <property type="match status" value="1"/>
</dbReference>
<evidence type="ECO:0000256" key="5">
    <source>
        <dbReference type="RuleBase" id="RU003887"/>
    </source>
</evidence>
<dbReference type="SUPFAM" id="SSF55120">
    <property type="entry name" value="Pseudouridine synthase"/>
    <property type="match status" value="1"/>
</dbReference>
<dbReference type="Pfam" id="PF00849">
    <property type="entry name" value="PseudoU_synth_2"/>
    <property type="match status" value="1"/>
</dbReference>
<dbReference type="Proteomes" id="UP000503310">
    <property type="component" value="Chromosome"/>
</dbReference>
<dbReference type="InterPro" id="IPR036986">
    <property type="entry name" value="S4_RNA-bd_sf"/>
</dbReference>
<evidence type="ECO:0000313" key="8">
    <source>
        <dbReference type="Proteomes" id="UP000503310"/>
    </source>
</evidence>
<dbReference type="InterPro" id="IPR000748">
    <property type="entry name" value="PsdUridine_synth_RsuA/RluB/E/F"/>
</dbReference>
<dbReference type="Pfam" id="PF01479">
    <property type="entry name" value="S4"/>
    <property type="match status" value="1"/>
</dbReference>
<name>A0A6H0V745_9BACT</name>
<sequence>MNKIRIDKLVSSCLNLSRAESKKLISKKKIIVNNAIITQSNLIIDLEKDQVFYEGQKLIYQEFVYFVLNKPSGYICSWNRDEGAIIFDLLEAKDRNIKDLNTFGRLDKDTTGIIILSNDGKLNHVLFSGKKHVDKTYLATLDKSVNPEDLLTLEKGLDIGNGEFTKECKAIKINDNLVSLTISEGKYHQVKRMFKAIGYEVIKLHRSAIGNMDLSNLNILEGKYIDLTKEQVLSLIGDK</sequence>
<dbReference type="GO" id="GO:0000455">
    <property type="term" value="P:enzyme-directed rRNA pseudouridine synthesis"/>
    <property type="evidence" value="ECO:0007669"/>
    <property type="project" value="UniProtKB-ARBA"/>
</dbReference>
<keyword evidence="2 4" id="KW-0694">RNA-binding</keyword>
<evidence type="ECO:0000256" key="3">
    <source>
        <dbReference type="ARBA" id="ARBA00023235"/>
    </source>
</evidence>
<dbReference type="Gene3D" id="3.30.70.580">
    <property type="entry name" value="Pseudouridine synthase I, catalytic domain, N-terminal subdomain"/>
    <property type="match status" value="1"/>
</dbReference>
<dbReference type="PROSITE" id="PS01149">
    <property type="entry name" value="PSI_RSU"/>
    <property type="match status" value="1"/>
</dbReference>
<protein>
    <recommendedName>
        <fullName evidence="5">Pseudouridine synthase</fullName>
        <ecNumber evidence="5">5.4.99.-</ecNumber>
    </recommendedName>
</protein>
<dbReference type="SMART" id="SM00363">
    <property type="entry name" value="S4"/>
    <property type="match status" value="1"/>
</dbReference>
<dbReference type="AlphaFoldDB" id="A0A6H0V745"/>
<feature type="domain" description="RNA-binding S4" evidence="6">
    <location>
        <begin position="4"/>
        <end position="69"/>
    </location>
</feature>
<dbReference type="InterPro" id="IPR002942">
    <property type="entry name" value="S4_RNA-bd"/>
</dbReference>
<dbReference type="PANTHER" id="PTHR47683">
    <property type="entry name" value="PSEUDOURIDINE SYNTHASE FAMILY PROTEIN-RELATED"/>
    <property type="match status" value="1"/>
</dbReference>
<dbReference type="Gene3D" id="3.10.290.10">
    <property type="entry name" value="RNA-binding S4 domain"/>
    <property type="match status" value="1"/>
</dbReference>
<dbReference type="Gene3D" id="3.30.70.1560">
    <property type="entry name" value="Alpha-L RNA-binding motif"/>
    <property type="match status" value="1"/>
</dbReference>
<dbReference type="SUPFAM" id="SSF55174">
    <property type="entry name" value="Alpha-L RNA-binding motif"/>
    <property type="match status" value="1"/>
</dbReference>
<dbReference type="InterPro" id="IPR018496">
    <property type="entry name" value="PsdUridine_synth_RsuA/RluB_CS"/>
</dbReference>
<dbReference type="FunFam" id="3.30.70.1560:FF:000001">
    <property type="entry name" value="Pseudouridine synthase"/>
    <property type="match status" value="1"/>
</dbReference>
<dbReference type="GO" id="GO:0003723">
    <property type="term" value="F:RNA binding"/>
    <property type="evidence" value="ECO:0007669"/>
    <property type="project" value="UniProtKB-KW"/>
</dbReference>
<proteinExistence type="inferred from homology"/>
<dbReference type="InterPro" id="IPR006145">
    <property type="entry name" value="PsdUridine_synth_RsuA/RluA"/>
</dbReference>
<dbReference type="InterPro" id="IPR050343">
    <property type="entry name" value="RsuA_PseudoU_synthase"/>
</dbReference>
<dbReference type="GO" id="GO:0005829">
    <property type="term" value="C:cytosol"/>
    <property type="evidence" value="ECO:0007669"/>
    <property type="project" value="UniProtKB-ARBA"/>
</dbReference>
<dbReference type="EMBL" id="CP047225">
    <property type="protein sequence ID" value="QIW62315.1"/>
    <property type="molecule type" value="Genomic_DNA"/>
</dbReference>
<dbReference type="InterPro" id="IPR020094">
    <property type="entry name" value="TruA/RsuA/RluB/E/F_N"/>
</dbReference>
<dbReference type="InterPro" id="IPR020103">
    <property type="entry name" value="PsdUridine_synth_cat_dom_sf"/>
</dbReference>
<reference evidence="7 8" key="1">
    <citation type="submission" date="2019-12" db="EMBL/GenBank/DDBJ databases">
        <title>Sequencing and analysis of the whole genome of Mycoplasma gallinaceum strain Peacock20181011.</title>
        <authorList>
            <person name="Liu X."/>
            <person name="Qin Z."/>
            <person name="Xu H."/>
        </authorList>
    </citation>
    <scope>NUCLEOTIDE SEQUENCE [LARGE SCALE GENOMIC DNA]</scope>
    <source>
        <strain evidence="7 8">Peacock20181011</strain>
    </source>
</reference>
<organism evidence="7 8">
    <name type="scientific">Mycoplasmopsis gallinacea</name>
    <dbReference type="NCBI Taxonomy" id="29556"/>
    <lineage>
        <taxon>Bacteria</taxon>
        <taxon>Bacillati</taxon>
        <taxon>Mycoplasmatota</taxon>
        <taxon>Mycoplasmoidales</taxon>
        <taxon>Metamycoplasmataceae</taxon>
        <taxon>Mycoplasmopsis</taxon>
    </lineage>
</organism>
<accession>A0A6H0V745</accession>